<dbReference type="GO" id="GO:0016151">
    <property type="term" value="F:nickel cation binding"/>
    <property type="evidence" value="ECO:0007669"/>
    <property type="project" value="InterPro"/>
</dbReference>
<dbReference type="Proteomes" id="UP000800097">
    <property type="component" value="Unassembled WGS sequence"/>
</dbReference>
<reference evidence="3" key="1">
    <citation type="journal article" date="2020" name="Stud. Mycol.">
        <title>101 Dothideomycetes genomes: a test case for predicting lifestyles and emergence of pathogens.</title>
        <authorList>
            <person name="Haridas S."/>
            <person name="Albert R."/>
            <person name="Binder M."/>
            <person name="Bloem J."/>
            <person name="Labutti K."/>
            <person name="Salamov A."/>
            <person name="Andreopoulos B."/>
            <person name="Baker S."/>
            <person name="Barry K."/>
            <person name="Bills G."/>
            <person name="Bluhm B."/>
            <person name="Cannon C."/>
            <person name="Castanera R."/>
            <person name="Culley D."/>
            <person name="Daum C."/>
            <person name="Ezra D."/>
            <person name="Gonzalez J."/>
            <person name="Henrissat B."/>
            <person name="Kuo A."/>
            <person name="Liang C."/>
            <person name="Lipzen A."/>
            <person name="Lutzoni F."/>
            <person name="Magnuson J."/>
            <person name="Mondo S."/>
            <person name="Nolan M."/>
            <person name="Ohm R."/>
            <person name="Pangilinan J."/>
            <person name="Park H.-J."/>
            <person name="Ramirez L."/>
            <person name="Alfaro M."/>
            <person name="Sun H."/>
            <person name="Tritt A."/>
            <person name="Yoshinaga Y."/>
            <person name="Zwiers L.-H."/>
            <person name="Turgeon B."/>
            <person name="Goodwin S."/>
            <person name="Spatafora J."/>
            <person name="Crous P."/>
            <person name="Grigoriev I."/>
        </authorList>
    </citation>
    <scope>NUCLEOTIDE SEQUENCE</scope>
    <source>
        <strain evidence="3">CBS 379.55</strain>
    </source>
</reference>
<dbReference type="OrthoDB" id="5550464at2759"/>
<comment type="similarity">
    <text evidence="1">Belongs to the UreD family.</text>
</comment>
<dbReference type="EMBL" id="ML986518">
    <property type="protein sequence ID" value="KAF2272683.1"/>
    <property type="molecule type" value="Genomic_DNA"/>
</dbReference>
<name>A0A6A6J931_WESOR</name>
<evidence type="ECO:0000313" key="3">
    <source>
        <dbReference type="EMBL" id="KAF2272683.1"/>
    </source>
</evidence>
<evidence type="ECO:0000256" key="1">
    <source>
        <dbReference type="ARBA" id="ARBA00007177"/>
    </source>
</evidence>
<proteinExistence type="inferred from homology"/>
<dbReference type="AlphaFoldDB" id="A0A6A6J931"/>
<dbReference type="InterPro" id="IPR002669">
    <property type="entry name" value="UreD"/>
</dbReference>
<dbReference type="HAMAP" id="MF_01384">
    <property type="entry name" value="UreD"/>
    <property type="match status" value="1"/>
</dbReference>
<evidence type="ECO:0000313" key="4">
    <source>
        <dbReference type="Proteomes" id="UP000800097"/>
    </source>
</evidence>
<dbReference type="Pfam" id="PF01774">
    <property type="entry name" value="UreD"/>
    <property type="match status" value="1"/>
</dbReference>
<sequence length="339" mass="37903">MTYVSPFAASTSKSGHGSIVISLLPPDRPVLQELSYQYPLKLVAPDPLPAPDAHSDDAPSQSKLVHTVFLLTYGGGIVSGDSIHLSIRLEANSRLVLLTQGSTKIFRTLDPGLVSMQHMTAHVVPDAALVYLPDPVQPFAQTAFSQSQIYNLEEGQGSLCVCDWVTSGRSARGENWDLYEYKSRNEVWAVSRTSNSPQQRRLLLRDNLLLDANGQTGMHFSERMDGYSVFGTLILCGPAFSSLSRYFLDEFQALPRIGARAWKDHDEPEPSTHEKWRAERQEREKRDGVIWSAASVRGFTLVKFASREVEGSRHWLRDMIKDEGSVEKHFGERALLCLK</sequence>
<gene>
    <name evidence="3" type="ORF">EI97DRAFT_461782</name>
</gene>
<dbReference type="PANTHER" id="PTHR33643">
    <property type="entry name" value="UREASE ACCESSORY PROTEIN D"/>
    <property type="match status" value="1"/>
</dbReference>
<accession>A0A6A6J931</accession>
<keyword evidence="4" id="KW-1185">Reference proteome</keyword>
<dbReference type="PANTHER" id="PTHR33643:SF1">
    <property type="entry name" value="UREASE ACCESSORY PROTEIN D"/>
    <property type="match status" value="1"/>
</dbReference>
<dbReference type="RefSeq" id="XP_033650222.1">
    <property type="nucleotide sequence ID" value="XM_033801222.1"/>
</dbReference>
<dbReference type="GeneID" id="54554397"/>
<organism evidence="3 4">
    <name type="scientific">Westerdykella ornata</name>
    <dbReference type="NCBI Taxonomy" id="318751"/>
    <lineage>
        <taxon>Eukaryota</taxon>
        <taxon>Fungi</taxon>
        <taxon>Dikarya</taxon>
        <taxon>Ascomycota</taxon>
        <taxon>Pezizomycotina</taxon>
        <taxon>Dothideomycetes</taxon>
        <taxon>Pleosporomycetidae</taxon>
        <taxon>Pleosporales</taxon>
        <taxon>Sporormiaceae</taxon>
        <taxon>Westerdykella</taxon>
    </lineage>
</organism>
<protein>
    <submittedName>
        <fullName evidence="3">UreD-domain-containing protein</fullName>
    </submittedName>
</protein>
<keyword evidence="2" id="KW-0143">Chaperone</keyword>
<evidence type="ECO:0000256" key="2">
    <source>
        <dbReference type="ARBA" id="ARBA00023186"/>
    </source>
</evidence>